<dbReference type="InterPro" id="IPR036397">
    <property type="entry name" value="RNaseH_sf"/>
</dbReference>
<dbReference type="Gene3D" id="1.10.340.70">
    <property type="match status" value="1"/>
</dbReference>
<dbReference type="InterPro" id="IPR001878">
    <property type="entry name" value="Znf_CCHC"/>
</dbReference>
<dbReference type="InterPro" id="IPR043502">
    <property type="entry name" value="DNA/RNA_pol_sf"/>
</dbReference>
<evidence type="ECO:0000313" key="5">
    <source>
        <dbReference type="Proteomes" id="UP000007110"/>
    </source>
</evidence>
<keyword evidence="1" id="KW-0175">Coiled coil</keyword>
<dbReference type="InParanoid" id="A0A7M7GKL8"/>
<dbReference type="InterPro" id="IPR001584">
    <property type="entry name" value="Integrase_cat-core"/>
</dbReference>
<dbReference type="CDD" id="cd01644">
    <property type="entry name" value="RT_pepA17"/>
    <property type="match status" value="1"/>
</dbReference>
<feature type="compositionally biased region" description="Basic and acidic residues" evidence="2">
    <location>
        <begin position="42"/>
        <end position="68"/>
    </location>
</feature>
<dbReference type="InterPro" id="IPR008042">
    <property type="entry name" value="Retrotrans_Pao"/>
</dbReference>
<feature type="compositionally biased region" description="Low complexity" evidence="2">
    <location>
        <begin position="75"/>
        <end position="89"/>
    </location>
</feature>
<dbReference type="InterPro" id="IPR005312">
    <property type="entry name" value="DUF1759"/>
</dbReference>
<organism evidence="4 5">
    <name type="scientific">Strongylocentrotus purpuratus</name>
    <name type="common">Purple sea urchin</name>
    <dbReference type="NCBI Taxonomy" id="7668"/>
    <lineage>
        <taxon>Eukaryota</taxon>
        <taxon>Metazoa</taxon>
        <taxon>Echinodermata</taxon>
        <taxon>Eleutherozoa</taxon>
        <taxon>Echinozoa</taxon>
        <taxon>Echinoidea</taxon>
        <taxon>Euechinoidea</taxon>
        <taxon>Echinacea</taxon>
        <taxon>Camarodonta</taxon>
        <taxon>Echinidea</taxon>
        <taxon>Strongylocentrotidae</taxon>
        <taxon>Strongylocentrotus</taxon>
    </lineage>
</organism>
<dbReference type="KEGG" id="spu:100890416"/>
<dbReference type="Pfam" id="PF17921">
    <property type="entry name" value="Integrase_H2C2"/>
    <property type="match status" value="1"/>
</dbReference>
<feature type="coiled-coil region" evidence="1">
    <location>
        <begin position="113"/>
        <end position="158"/>
    </location>
</feature>
<feature type="domain" description="Integrase catalytic" evidence="3">
    <location>
        <begin position="1700"/>
        <end position="1891"/>
    </location>
</feature>
<feature type="compositionally biased region" description="Basic and acidic residues" evidence="2">
    <location>
        <begin position="635"/>
        <end position="649"/>
    </location>
</feature>
<evidence type="ECO:0000256" key="1">
    <source>
        <dbReference type="SAM" id="Coils"/>
    </source>
</evidence>
<dbReference type="InterPro" id="IPR012337">
    <property type="entry name" value="RNaseH-like_sf"/>
</dbReference>
<dbReference type="Gene3D" id="3.30.420.10">
    <property type="entry name" value="Ribonuclease H-like superfamily/Ribonuclease H"/>
    <property type="match status" value="1"/>
</dbReference>
<dbReference type="InterPro" id="IPR041588">
    <property type="entry name" value="Integrase_H2C2"/>
</dbReference>
<proteinExistence type="predicted"/>
<evidence type="ECO:0000259" key="3">
    <source>
        <dbReference type="PROSITE" id="PS50994"/>
    </source>
</evidence>
<dbReference type="GO" id="GO:0015074">
    <property type="term" value="P:DNA integration"/>
    <property type="evidence" value="ECO:0007669"/>
    <property type="project" value="InterPro"/>
</dbReference>
<feature type="compositionally biased region" description="Basic and acidic residues" evidence="2">
    <location>
        <begin position="186"/>
        <end position="312"/>
    </location>
</feature>
<dbReference type="SUPFAM" id="SSF56672">
    <property type="entry name" value="DNA/RNA polymerases"/>
    <property type="match status" value="1"/>
</dbReference>
<dbReference type="InterPro" id="IPR040676">
    <property type="entry name" value="DUF5641"/>
</dbReference>
<dbReference type="SMART" id="SM00343">
    <property type="entry name" value="ZnF_C2HC"/>
    <property type="match status" value="2"/>
</dbReference>
<dbReference type="Pfam" id="PF18701">
    <property type="entry name" value="DUF5641"/>
    <property type="match status" value="1"/>
</dbReference>
<sequence>MLDGNTTPKSPGGKDKELSNANGNDIDHVVKDKELSNASGNDIDHVDDKESGATRSFTRERDLENGKEDQDDSESTLSLCGSSASSASTAKRRERERKKERQLKAKLIALHQTSELEKKLRTLQKQHEMEQAEQEIRIAKEKAENLRKSQLLKDEEAEIERQKTAILLQAELKLLQQDSEEELQKWKVEGDSFRDRGQEREQVRGDSFRDRGQEREQVRGDSFRDRGQERDQVRGDSFLDRGQERERVRDDFVGDHGQERDQVRGDSFRDRGQERNQVRGDSFRDRGQERVRGDFVGGRRQEQEQAFRKEPVSNEEGATKQMLREMIRFTAENSLPSPDLEPFNGDPLDYLTFIRNFEYVVEKRTDEPFRRLELLLKYTRGEAHELIRECPHIQPSKRAYETAKSMLHRDYGKQSNIINAYKERAIAWEQIRSGDRQGLRKFAIYLNNCSHVRAAGDLGGMDSASFLRVLASKLPLYLQQKWISRVGLTRDIANRNPTLDDLAQFAIQTERNINDPMVQGLGYQRTEKNASYNKDEKEKLQKSRSTKAFGTATQQDREQKDKRDPSCTFCGTNSRHVIDECRKFEALKVEERSEQCKRKGLCFRCLKPKHLKKECKSKIKCDVCDRMHNTLMHDPRWMKDGEGNTRKTTNDASTSTDVQSEAGRISSGSTNVKKGVGGKPQTSTCMTIVPVIVKHKGNDRCISTYAFIDNGCGTVFCDTELTQRLHARTRKTKLIVKTLNLEEVIDTEVTVDELQIAGVKEKEFINLPPIYVKDGIPVTVSDAPTQKDLKRWKHLKDIELPEISNRNSISRVTLMIGANVPSASMPLEIKAGDIEEPYAIRSRLGWLVYGIQAQEQADIHKVCFCKQEEVSIIPRQEELERKFKDFCNMEFTERLSDHREGLSVDDKTFLDIMEKSITKKDNHYQIDLPLKQRDLAMPNNKDQAERFLERQGQKLSKNKEIHEQYTTFMNDLEKQGYAEKVPEADLDRHDGKVWYIPHHGVYHPQKPGKIRVVFNCPISYKGKSLNQELLQGPDLTNRLLGVLLRWRKEKVAIMADIQSMFYQVKVTPDQCDMLRYLWWPEGDITKEPVAYRMLVHLFGATSSPSCSNYALKRTAKDNEGCAKEEVLDAIQKDFYVDDFLKSVSTPQEGIDLAESLRQVLSKGGFKLTKWSSNRREVLDSIPKEEHAVELKDLDLQREVLPTERALGVRWDPENDQLGFKLKEMSRKATRRNILSVMSSVYDPFGLAAPFVLKAKIILQELCQAKLDWDQSIPEKQKMEWEHWMNELQNLDQVKTERCLKPKNFGIVTNRQLHHFADASMDGYGVVTYLRQTDENEEVHVAFLTAKARVAPLKPHTIVKMELTAATLAVKQDSMIKREMNMELDETVFWTDSQTVLKYIANETARYPVFVTNRLSIIRDGSETNQWKYIPTKLNPADHASRGLDASELTKKKEWFEGPEFLKRSEEIWPSEGVKAPARMEKADDTMSGDLDETHIHATMINKEDPISALLSHYSDWDKLKRGVAWILKFKKMLQGKGKGIDGNSSEMFSLTNKDIEDAEVAIVKQLQLESFPEEMKRLAGHGEEKGVPKRSTLSNLDPELSNGLLQVGGRLQNAQIPSSAKHQYILPKKHHVTTLLMQYIHRRVGHQGQNHMVAELRQKFWVVGAGVLARNIARKCIICRKNQGKAGHQKMAELPRSRVQSDEPAFTRVGMDYFGPFEIKCGRSIRKRYGVIFTCLSCRGVHIEVASSLDTSSCIEAIRRFISRRGPMKEMFSDNGTNLVGAERELKQALKELNQDQLINFHANHGMKWHFNPPAASHQGGVWERQIRTVRKILCAVMREQYLKSYQNEEQLHTFMCEVEAVINSRPLTRCSDNPNDLDVISPNSLLTMKGSTTLPPGIFDDKDIYSKKRWKQMQYLADLFWKRWVREYLPSLQRRQKWLQPSRNLQVGDIVLVIDETAHRCSWSMARVQEVMPDNKGFVRRAKVKTATTSLVRPVTKLCILLEQEI</sequence>
<name>A0A7M7GKL8_STRPU</name>
<dbReference type="GO" id="GO:0003676">
    <property type="term" value="F:nucleic acid binding"/>
    <property type="evidence" value="ECO:0007669"/>
    <property type="project" value="InterPro"/>
</dbReference>
<dbReference type="OrthoDB" id="8046937at2759"/>
<dbReference type="GO" id="GO:0008270">
    <property type="term" value="F:zinc ion binding"/>
    <property type="evidence" value="ECO:0007669"/>
    <property type="project" value="InterPro"/>
</dbReference>
<dbReference type="PANTHER" id="PTHR47331">
    <property type="entry name" value="PHD-TYPE DOMAIN-CONTAINING PROTEIN"/>
    <property type="match status" value="1"/>
</dbReference>
<feature type="compositionally biased region" description="Basic and acidic residues" evidence="2">
    <location>
        <begin position="525"/>
        <end position="541"/>
    </location>
</feature>
<dbReference type="SUPFAM" id="SSF53098">
    <property type="entry name" value="Ribonuclease H-like"/>
    <property type="match status" value="1"/>
</dbReference>
<feature type="region of interest" description="Disordered" evidence="2">
    <location>
        <begin position="186"/>
        <end position="316"/>
    </location>
</feature>
<dbReference type="GeneID" id="100890416"/>
<reference evidence="5" key="1">
    <citation type="submission" date="2015-02" db="EMBL/GenBank/DDBJ databases">
        <title>Genome sequencing for Strongylocentrotus purpuratus.</title>
        <authorList>
            <person name="Murali S."/>
            <person name="Liu Y."/>
            <person name="Vee V."/>
            <person name="English A."/>
            <person name="Wang M."/>
            <person name="Skinner E."/>
            <person name="Han Y."/>
            <person name="Muzny D.M."/>
            <person name="Worley K.C."/>
            <person name="Gibbs R.A."/>
        </authorList>
    </citation>
    <scope>NUCLEOTIDE SEQUENCE</scope>
</reference>
<feature type="compositionally biased region" description="Basic and acidic residues" evidence="2">
    <location>
        <begin position="555"/>
        <end position="565"/>
    </location>
</feature>
<dbReference type="EnsemblMetazoa" id="XM_003730019">
    <property type="protein sequence ID" value="XP_003730067"/>
    <property type="gene ID" value="LOC100890416"/>
</dbReference>
<protein>
    <recommendedName>
        <fullName evidence="3">Integrase catalytic domain-containing protein</fullName>
    </recommendedName>
</protein>
<accession>A0A7M7GKL8</accession>
<dbReference type="PROSITE" id="PS50994">
    <property type="entry name" value="INTEGRASE"/>
    <property type="match status" value="1"/>
</dbReference>
<dbReference type="Pfam" id="PF05380">
    <property type="entry name" value="Peptidase_A17"/>
    <property type="match status" value="1"/>
</dbReference>
<dbReference type="RefSeq" id="XP_003730067.2">
    <property type="nucleotide sequence ID" value="XM_003730019.2"/>
</dbReference>
<feature type="compositionally biased region" description="Polar residues" evidence="2">
    <location>
        <begin position="650"/>
        <end position="659"/>
    </location>
</feature>
<keyword evidence="5" id="KW-1185">Reference proteome</keyword>
<feature type="compositionally biased region" description="Basic and acidic residues" evidence="2">
    <location>
        <begin position="91"/>
        <end position="101"/>
    </location>
</feature>
<feature type="compositionally biased region" description="Basic and acidic residues" evidence="2">
    <location>
        <begin position="25"/>
        <end position="35"/>
    </location>
</feature>
<feature type="region of interest" description="Disordered" evidence="2">
    <location>
        <begin position="524"/>
        <end position="566"/>
    </location>
</feature>
<dbReference type="Proteomes" id="UP000007110">
    <property type="component" value="Unassembled WGS sequence"/>
</dbReference>
<feature type="region of interest" description="Disordered" evidence="2">
    <location>
        <begin position="1"/>
        <end position="101"/>
    </location>
</feature>
<reference evidence="4" key="2">
    <citation type="submission" date="2021-01" db="UniProtKB">
        <authorList>
            <consortium name="EnsemblMetazoa"/>
        </authorList>
    </citation>
    <scope>IDENTIFICATION</scope>
</reference>
<dbReference type="PANTHER" id="PTHR47331:SF1">
    <property type="entry name" value="GAG-LIKE PROTEIN"/>
    <property type="match status" value="1"/>
</dbReference>
<evidence type="ECO:0000256" key="2">
    <source>
        <dbReference type="SAM" id="MobiDB-lite"/>
    </source>
</evidence>
<evidence type="ECO:0000313" key="4">
    <source>
        <dbReference type="EnsemblMetazoa" id="XP_003730067"/>
    </source>
</evidence>
<feature type="region of interest" description="Disordered" evidence="2">
    <location>
        <begin position="635"/>
        <end position="677"/>
    </location>
</feature>
<dbReference type="Pfam" id="PF03564">
    <property type="entry name" value="DUF1759"/>
    <property type="match status" value="1"/>
</dbReference>